<dbReference type="EMBL" id="CADIKC010000001">
    <property type="protein sequence ID" value="CAB3657215.1"/>
    <property type="molecule type" value="Genomic_DNA"/>
</dbReference>
<gene>
    <name evidence="1" type="ORF">LMG24238_01474</name>
</gene>
<organism evidence="1 2">
    <name type="scientific">Paraburkholderia sediminicola</name>
    <dbReference type="NCBI Taxonomy" id="458836"/>
    <lineage>
        <taxon>Bacteria</taxon>
        <taxon>Pseudomonadati</taxon>
        <taxon>Pseudomonadota</taxon>
        <taxon>Betaproteobacteria</taxon>
        <taxon>Burkholderiales</taxon>
        <taxon>Burkholderiaceae</taxon>
        <taxon>Paraburkholderia</taxon>
    </lineage>
</organism>
<dbReference type="RefSeq" id="WP_175049701.1">
    <property type="nucleotide sequence ID" value="NZ_CADIKC010000001.1"/>
</dbReference>
<sequence>MKFKERVCVNVLSPLSLRSPMDFLRAVRTYEEVFPNVLPEKWGWWEPLDQAFDAQNVEALVPATGTCETVFWQRKKYPKAEGAFSVRWRSKSPMVKDTHSNIDLTLELADVEQDLLVHALETLSVRTEADIAILDVANARYKDFAFDSASAPFGEHFMLVTHVLRHWLPDVFWGTVFGPPYVQLFGKDRLMSAPAAVVKELGEEMIYLQLTDKLADTIYNFDAVLASRSAVKAHLAVDAFFQSERAYDRAEKGPTGDLFVTPEFQLRVDEKD</sequence>
<proteinExistence type="predicted"/>
<protein>
    <submittedName>
        <fullName evidence="1">Uncharacterized protein</fullName>
    </submittedName>
</protein>
<evidence type="ECO:0000313" key="1">
    <source>
        <dbReference type="EMBL" id="CAB3657215.1"/>
    </source>
</evidence>
<dbReference type="AlphaFoldDB" id="A0A6J5A7P4"/>
<accession>A0A6J5A7P4</accession>
<dbReference type="GeneID" id="97040118"/>
<reference evidence="1 2" key="1">
    <citation type="submission" date="2020-04" db="EMBL/GenBank/DDBJ databases">
        <authorList>
            <person name="De Canck E."/>
        </authorList>
    </citation>
    <scope>NUCLEOTIDE SEQUENCE [LARGE SCALE GENOMIC DNA]</scope>
    <source>
        <strain evidence="1 2">LMG 24238</strain>
    </source>
</reference>
<name>A0A6J5A7P4_9BURK</name>
<keyword evidence="2" id="KW-1185">Reference proteome</keyword>
<dbReference type="Proteomes" id="UP000494255">
    <property type="component" value="Unassembled WGS sequence"/>
</dbReference>
<evidence type="ECO:0000313" key="2">
    <source>
        <dbReference type="Proteomes" id="UP000494255"/>
    </source>
</evidence>